<dbReference type="PATRIC" id="fig|795797.18.peg.1760"/>
<dbReference type="InterPro" id="IPR018641">
    <property type="entry name" value="Trfase_1_rSAM/seldom-assoc"/>
</dbReference>
<dbReference type="PANTHER" id="PTHR36529">
    <property type="entry name" value="SLL1095 PROTEIN"/>
    <property type="match status" value="1"/>
</dbReference>
<dbReference type="KEGG" id="hje:HacjB3_08825"/>
<dbReference type="STRING" id="795797.HacjB3_08825"/>
<dbReference type="InterPro" id="IPR029044">
    <property type="entry name" value="Nucleotide-diphossugar_trans"/>
</dbReference>
<dbReference type="eggNOG" id="arCOG04551">
    <property type="taxonomic scope" value="Archaea"/>
</dbReference>
<evidence type="ECO:0000313" key="2">
    <source>
        <dbReference type="Proteomes" id="UP000000390"/>
    </source>
</evidence>
<proteinExistence type="predicted"/>
<dbReference type="EMBL" id="CP002062">
    <property type="protein sequence ID" value="ADJ15148.1"/>
    <property type="molecule type" value="Genomic_DNA"/>
</dbReference>
<accession>D8J341</accession>
<sequence>MKGLAGRLTVMTTVAVLADPPRPGLVLSELVETSPLSTEQAASLYGAMLSDACLAVERSGGELLVNYRPADSLPETHAGGDPEAEIREHLDGVLDEPPRTEVQVGSTHAARVGNTITHLLETEEVTSAAALAPTAPLCLRTHIDSAAMKLRNSPVVLGPATDGRVYFAGFAEPIDFEGSYEPPAIETLAWHAGDAGLDTDFLPMLPVVETGTDLATLVSVIRARHVAGRIVPPNTGEWVEEMGLRVKGDELVSDR</sequence>
<dbReference type="Proteomes" id="UP000000390">
    <property type="component" value="Chromosome"/>
</dbReference>
<reference evidence="1 2" key="1">
    <citation type="journal article" date="2010" name="J. Bacteriol.">
        <title>Complete genome sequence of Halalkalicoccus jeotgali B3(T), an extremely halophilic archaeon.</title>
        <authorList>
            <person name="Roh S.W."/>
            <person name="Nam Y.D."/>
            <person name="Nam S.H."/>
            <person name="Choi S.H."/>
            <person name="Park H.S."/>
            <person name="Bae J.W."/>
        </authorList>
    </citation>
    <scope>NUCLEOTIDE SEQUENCE [LARGE SCALE GENOMIC DNA]</scope>
    <source>
        <strain evidence="2">DSM 18796 / CECT 7217 / JCM 14584 / KCTC 4019 / B3</strain>
    </source>
</reference>
<evidence type="ECO:0008006" key="3">
    <source>
        <dbReference type="Google" id="ProtNLM"/>
    </source>
</evidence>
<protein>
    <recommendedName>
        <fullName evidence="3">DUF2064 domain-containing protein</fullName>
    </recommendedName>
</protein>
<dbReference type="PANTHER" id="PTHR36529:SF1">
    <property type="entry name" value="GLYCOSYLTRANSFERASE"/>
    <property type="match status" value="1"/>
</dbReference>
<dbReference type="HOGENOM" id="CLU_1131641_0_0_2"/>
<name>D8J341_HALJB</name>
<gene>
    <name evidence="1" type="ordered locus">HacjB3_08825</name>
</gene>
<organism evidence="1 2">
    <name type="scientific">Halalkalicoccus jeotgali (strain DSM 18796 / CECT 7217 / JCM 14584 / KCTC 4019 / B3)</name>
    <dbReference type="NCBI Taxonomy" id="795797"/>
    <lineage>
        <taxon>Archaea</taxon>
        <taxon>Methanobacteriati</taxon>
        <taxon>Methanobacteriota</taxon>
        <taxon>Stenosarchaea group</taxon>
        <taxon>Halobacteria</taxon>
        <taxon>Halobacteriales</taxon>
        <taxon>Halococcaceae</taxon>
        <taxon>Halalkalicoccus</taxon>
    </lineage>
</organism>
<dbReference type="Gene3D" id="3.90.550.10">
    <property type="entry name" value="Spore Coat Polysaccharide Biosynthesis Protein SpsA, Chain A"/>
    <property type="match status" value="1"/>
</dbReference>
<dbReference type="AlphaFoldDB" id="D8J341"/>
<evidence type="ECO:0000313" key="1">
    <source>
        <dbReference type="EMBL" id="ADJ15148.1"/>
    </source>
</evidence>